<comment type="caution">
    <text evidence="3">The sequence shown here is derived from an EMBL/GenBank/DDBJ whole genome shotgun (WGS) entry which is preliminary data.</text>
</comment>
<dbReference type="InterPro" id="IPR014710">
    <property type="entry name" value="RmlC-like_jellyroll"/>
</dbReference>
<evidence type="ECO:0000313" key="3">
    <source>
        <dbReference type="EMBL" id="PTL60575.1"/>
    </source>
</evidence>
<dbReference type="SUPFAM" id="SSF51182">
    <property type="entry name" value="RmlC-like cupins"/>
    <property type="match status" value="1"/>
</dbReference>
<keyword evidence="1 3" id="KW-0238">DNA-binding</keyword>
<dbReference type="GO" id="GO:0005829">
    <property type="term" value="C:cytosol"/>
    <property type="evidence" value="ECO:0007669"/>
    <property type="project" value="TreeGrafter"/>
</dbReference>
<dbReference type="AlphaFoldDB" id="A0A2T4UMW3"/>
<dbReference type="OrthoDB" id="5584941at2"/>
<feature type="domain" description="HTH cro/C1-type" evidence="2">
    <location>
        <begin position="29"/>
        <end position="79"/>
    </location>
</feature>
<dbReference type="InterPro" id="IPR010982">
    <property type="entry name" value="Lambda_DNA-bd_dom_sf"/>
</dbReference>
<dbReference type="InterPro" id="IPR050807">
    <property type="entry name" value="TransReg_Diox_bact_type"/>
</dbReference>
<name>A0A2T4UMW3_9ACTN</name>
<dbReference type="SMART" id="SM00530">
    <property type="entry name" value="HTH_XRE"/>
    <property type="match status" value="1"/>
</dbReference>
<evidence type="ECO:0000313" key="4">
    <source>
        <dbReference type="Proteomes" id="UP000240739"/>
    </source>
</evidence>
<reference evidence="3 4" key="1">
    <citation type="submission" date="2018-03" db="EMBL/GenBank/DDBJ databases">
        <title>Aquarubrobacter algicola gen. nov., sp. nov., a novel actinobacterium isolated from shallow eutrophic lake during the end of cyanobacterial harmful algal blooms.</title>
        <authorList>
            <person name="Chun S.J."/>
        </authorList>
    </citation>
    <scope>NUCLEOTIDE SEQUENCE [LARGE SCALE GENOMIC DNA]</scope>
    <source>
        <strain evidence="3 4">Seoho-28</strain>
    </source>
</reference>
<dbReference type="InterPro" id="IPR001387">
    <property type="entry name" value="Cro/C1-type_HTH"/>
</dbReference>
<evidence type="ECO:0000259" key="2">
    <source>
        <dbReference type="PROSITE" id="PS50943"/>
    </source>
</evidence>
<dbReference type="PROSITE" id="PS50943">
    <property type="entry name" value="HTH_CROC1"/>
    <property type="match status" value="1"/>
</dbReference>
<dbReference type="Proteomes" id="UP000240739">
    <property type="component" value="Unassembled WGS sequence"/>
</dbReference>
<dbReference type="GO" id="GO:0003677">
    <property type="term" value="F:DNA binding"/>
    <property type="evidence" value="ECO:0007669"/>
    <property type="project" value="UniProtKB-KW"/>
</dbReference>
<dbReference type="SUPFAM" id="SSF47413">
    <property type="entry name" value="lambda repressor-like DNA-binding domains"/>
    <property type="match status" value="1"/>
</dbReference>
<protein>
    <submittedName>
        <fullName evidence="3">DNA-binding protein</fullName>
    </submittedName>
</protein>
<dbReference type="PANTHER" id="PTHR46797:SF1">
    <property type="entry name" value="METHYLPHOSPHONATE SYNTHASE"/>
    <property type="match status" value="1"/>
</dbReference>
<dbReference type="CDD" id="cd02209">
    <property type="entry name" value="cupin_XRE_C"/>
    <property type="match status" value="1"/>
</dbReference>
<gene>
    <name evidence="3" type="ORF">C7Y72_13475</name>
</gene>
<dbReference type="Pfam" id="PF01381">
    <property type="entry name" value="HTH_3"/>
    <property type="match status" value="1"/>
</dbReference>
<dbReference type="InterPro" id="IPR011051">
    <property type="entry name" value="RmlC_Cupin_sf"/>
</dbReference>
<keyword evidence="4" id="KW-1185">Reference proteome</keyword>
<proteinExistence type="predicted"/>
<dbReference type="Gene3D" id="2.60.120.10">
    <property type="entry name" value="Jelly Rolls"/>
    <property type="match status" value="1"/>
</dbReference>
<organism evidence="3 4">
    <name type="scientific">Paraconexibacter algicola</name>
    <dbReference type="NCBI Taxonomy" id="2133960"/>
    <lineage>
        <taxon>Bacteria</taxon>
        <taxon>Bacillati</taxon>
        <taxon>Actinomycetota</taxon>
        <taxon>Thermoleophilia</taxon>
        <taxon>Solirubrobacterales</taxon>
        <taxon>Paraconexibacteraceae</taxon>
        <taxon>Paraconexibacter</taxon>
    </lineage>
</organism>
<dbReference type="InterPro" id="IPR013096">
    <property type="entry name" value="Cupin_2"/>
</dbReference>
<dbReference type="RefSeq" id="WP_107569333.1">
    <property type="nucleotide sequence ID" value="NZ_PYYB01000001.1"/>
</dbReference>
<evidence type="ECO:0000256" key="1">
    <source>
        <dbReference type="ARBA" id="ARBA00023125"/>
    </source>
</evidence>
<dbReference type="GO" id="GO:0003700">
    <property type="term" value="F:DNA-binding transcription factor activity"/>
    <property type="evidence" value="ECO:0007669"/>
    <property type="project" value="TreeGrafter"/>
</dbReference>
<dbReference type="EMBL" id="PYYB01000001">
    <property type="protein sequence ID" value="PTL60575.1"/>
    <property type="molecule type" value="Genomic_DNA"/>
</dbReference>
<accession>A0A2T4UMW3</accession>
<sequence length="201" mass="21363">MVDSSGSPGDPPDLDVLARRVGRVVHLHRTAQGLSLGALARAAGLSTTIVSRIESGHGNPSMETLWRLSRALGVPLGALLAEEETPSVRRIDARSGERMLADSGMTGWLVHAKSAPHRSEAYWCDVPRGTDQASVAHLPGSEEVLLCLSGRLLVGPPGEEQELVPGDAVWFAADVPHRYHALEDSTALSWVLYPPPAGTTT</sequence>
<dbReference type="PANTHER" id="PTHR46797">
    <property type="entry name" value="HTH-TYPE TRANSCRIPTIONAL REGULATOR"/>
    <property type="match status" value="1"/>
</dbReference>
<dbReference type="CDD" id="cd00093">
    <property type="entry name" value="HTH_XRE"/>
    <property type="match status" value="1"/>
</dbReference>
<dbReference type="Gene3D" id="1.10.260.40">
    <property type="entry name" value="lambda repressor-like DNA-binding domains"/>
    <property type="match status" value="1"/>
</dbReference>
<dbReference type="Pfam" id="PF07883">
    <property type="entry name" value="Cupin_2"/>
    <property type="match status" value="1"/>
</dbReference>